<comment type="cofactor">
    <cofactor evidence="1 10">
        <name>pyridoxal 5'-phosphate</name>
        <dbReference type="ChEBI" id="CHEBI:597326"/>
    </cofactor>
</comment>
<evidence type="ECO:0000313" key="14">
    <source>
        <dbReference type="Proteomes" id="UP000182690"/>
    </source>
</evidence>
<dbReference type="Gene3D" id="3.90.1150.10">
    <property type="entry name" value="Aspartate Aminotransferase, domain 1"/>
    <property type="match status" value="1"/>
</dbReference>
<dbReference type="GO" id="GO:0051536">
    <property type="term" value="F:iron-sulfur cluster binding"/>
    <property type="evidence" value="ECO:0007669"/>
    <property type="project" value="UniProtKB-KW"/>
</dbReference>
<feature type="region of interest" description="Disordered" evidence="11">
    <location>
        <begin position="1"/>
        <end position="25"/>
    </location>
</feature>
<evidence type="ECO:0000256" key="10">
    <source>
        <dbReference type="RuleBase" id="RU004504"/>
    </source>
</evidence>
<comment type="similarity">
    <text evidence="2">Belongs to the class-V pyridoxal-phosphate-dependent aminotransferase family. NifS/IscS subfamily.</text>
</comment>
<dbReference type="PIRSF" id="PIRSF005572">
    <property type="entry name" value="NifS"/>
    <property type="match status" value="1"/>
</dbReference>
<dbReference type="PANTHER" id="PTHR11601:SF34">
    <property type="entry name" value="CYSTEINE DESULFURASE"/>
    <property type="match status" value="1"/>
</dbReference>
<dbReference type="InterPro" id="IPR016454">
    <property type="entry name" value="Cysteine_dSase"/>
</dbReference>
<dbReference type="EMBL" id="FNKB01000001">
    <property type="protein sequence ID" value="SDQ25138.1"/>
    <property type="molecule type" value="Genomic_DNA"/>
</dbReference>
<dbReference type="Gene3D" id="3.40.640.10">
    <property type="entry name" value="Type I PLP-dependent aspartate aminotransferase-like (Major domain)"/>
    <property type="match status" value="1"/>
</dbReference>
<keyword evidence="7" id="KW-0408">Iron</keyword>
<evidence type="ECO:0000256" key="6">
    <source>
        <dbReference type="ARBA" id="ARBA00022898"/>
    </source>
</evidence>
<gene>
    <name evidence="13" type="ORF">SAMN04488565_1635</name>
</gene>
<dbReference type="RefSeq" id="WP_143026029.1">
    <property type="nucleotide sequence ID" value="NZ_FNKB01000001.1"/>
</dbReference>
<keyword evidence="8" id="KW-0411">Iron-sulfur</keyword>
<comment type="catalytic activity">
    <reaction evidence="9">
        <text>(sulfur carrier)-H + L-cysteine = (sulfur carrier)-SH + L-alanine</text>
        <dbReference type="Rhea" id="RHEA:43892"/>
        <dbReference type="Rhea" id="RHEA-COMP:14737"/>
        <dbReference type="Rhea" id="RHEA-COMP:14739"/>
        <dbReference type="ChEBI" id="CHEBI:29917"/>
        <dbReference type="ChEBI" id="CHEBI:35235"/>
        <dbReference type="ChEBI" id="CHEBI:57972"/>
        <dbReference type="ChEBI" id="CHEBI:64428"/>
        <dbReference type="EC" id="2.8.1.7"/>
    </reaction>
</comment>
<dbReference type="InterPro" id="IPR015422">
    <property type="entry name" value="PyrdxlP-dep_Trfase_small"/>
</dbReference>
<dbReference type="PROSITE" id="PS00595">
    <property type="entry name" value="AA_TRANSFER_CLASS_5"/>
    <property type="match status" value="1"/>
</dbReference>
<dbReference type="GO" id="GO:0046872">
    <property type="term" value="F:metal ion binding"/>
    <property type="evidence" value="ECO:0007669"/>
    <property type="project" value="UniProtKB-KW"/>
</dbReference>
<dbReference type="GO" id="GO:0031071">
    <property type="term" value="F:cysteine desulfurase activity"/>
    <property type="evidence" value="ECO:0007669"/>
    <property type="project" value="UniProtKB-EC"/>
</dbReference>
<dbReference type="Proteomes" id="UP000182690">
    <property type="component" value="Unassembled WGS sequence"/>
</dbReference>
<keyword evidence="6" id="KW-0663">Pyridoxal phosphate</keyword>
<evidence type="ECO:0000256" key="7">
    <source>
        <dbReference type="ARBA" id="ARBA00023004"/>
    </source>
</evidence>
<dbReference type="STRING" id="1079994.SAMN04488565_1635"/>
<evidence type="ECO:0000256" key="1">
    <source>
        <dbReference type="ARBA" id="ARBA00001933"/>
    </source>
</evidence>
<evidence type="ECO:0000256" key="8">
    <source>
        <dbReference type="ARBA" id="ARBA00023014"/>
    </source>
</evidence>
<dbReference type="InterPro" id="IPR015424">
    <property type="entry name" value="PyrdxlP-dep_Trfase"/>
</dbReference>
<evidence type="ECO:0000256" key="5">
    <source>
        <dbReference type="ARBA" id="ARBA00022723"/>
    </source>
</evidence>
<proteinExistence type="inferred from homology"/>
<reference evidence="13 14" key="1">
    <citation type="submission" date="2016-10" db="EMBL/GenBank/DDBJ databases">
        <authorList>
            <person name="de Groot N.N."/>
        </authorList>
    </citation>
    <scope>NUCLEOTIDE SEQUENCE [LARGE SCALE GENOMIC DNA]</scope>
    <source>
        <strain evidence="13 14">DSM 22788</strain>
    </source>
</reference>
<organism evidence="13 14">
    <name type="scientific">Leucobacter chromiiresistens</name>
    <dbReference type="NCBI Taxonomy" id="1079994"/>
    <lineage>
        <taxon>Bacteria</taxon>
        <taxon>Bacillati</taxon>
        <taxon>Actinomycetota</taxon>
        <taxon>Actinomycetes</taxon>
        <taxon>Micrococcales</taxon>
        <taxon>Microbacteriaceae</taxon>
        <taxon>Leucobacter</taxon>
    </lineage>
</organism>
<evidence type="ECO:0000256" key="2">
    <source>
        <dbReference type="ARBA" id="ARBA00006490"/>
    </source>
</evidence>
<keyword evidence="5" id="KW-0479">Metal-binding</keyword>
<evidence type="ECO:0000256" key="11">
    <source>
        <dbReference type="SAM" id="MobiDB-lite"/>
    </source>
</evidence>
<evidence type="ECO:0000256" key="3">
    <source>
        <dbReference type="ARBA" id="ARBA00012239"/>
    </source>
</evidence>
<sequence length="423" mass="43305">MHDAVERGASTRSAERVDEAAAALPRTRDDGYLDAAATAPLRPEARAAMIAALDDGAANASSVHQAGHHARARVESARAEIAAAFGARPAEVTFTSGGTEANTLAIVGLALANPRGRHLVTTPLEHASVLESCRFLERVFGFAVDLAEVDASGRVRPASIAALVRPDTTLVSVGLANAEVGTVQHLAEYTGIVRASGALMHTDAVQAAAALPVRFEAGADGGWPGPGIDAMTLAGHKFGGPQGTGALLLRSGIAVEPVLHGGGQEHSRRAGTENVAGIAGFAAAVRASRLQLGSQGVALMASRDLLIERMLREVPGASLTGHRTERLPGHASFVVEGVSGESLLVALDAAGFAVSSGSACSAGANEPSPVLLALGLSADLAQTGLRFTLPRPVSGAAIDRIIGVLRAETEHASRRRGARTRRR</sequence>
<dbReference type="InterPro" id="IPR020578">
    <property type="entry name" value="Aminotrans_V_PyrdxlP_BS"/>
</dbReference>
<dbReference type="Pfam" id="PF00266">
    <property type="entry name" value="Aminotran_5"/>
    <property type="match status" value="1"/>
</dbReference>
<accession>A0A1H0ZCI4</accession>
<dbReference type="Gene3D" id="1.10.260.50">
    <property type="match status" value="1"/>
</dbReference>
<protein>
    <recommendedName>
        <fullName evidence="3">cysteine desulfurase</fullName>
        <ecNumber evidence="3">2.8.1.7</ecNumber>
    </recommendedName>
</protein>
<dbReference type="SUPFAM" id="SSF53383">
    <property type="entry name" value="PLP-dependent transferases"/>
    <property type="match status" value="1"/>
</dbReference>
<name>A0A1H0ZCI4_9MICO</name>
<evidence type="ECO:0000259" key="12">
    <source>
        <dbReference type="Pfam" id="PF00266"/>
    </source>
</evidence>
<dbReference type="EC" id="2.8.1.7" evidence="3"/>
<evidence type="ECO:0000256" key="4">
    <source>
        <dbReference type="ARBA" id="ARBA00022679"/>
    </source>
</evidence>
<dbReference type="InterPro" id="IPR015421">
    <property type="entry name" value="PyrdxlP-dep_Trfase_major"/>
</dbReference>
<evidence type="ECO:0000313" key="13">
    <source>
        <dbReference type="EMBL" id="SDQ25138.1"/>
    </source>
</evidence>
<dbReference type="OrthoDB" id="9808002at2"/>
<dbReference type="PANTHER" id="PTHR11601">
    <property type="entry name" value="CYSTEINE DESULFURYLASE FAMILY MEMBER"/>
    <property type="match status" value="1"/>
</dbReference>
<feature type="domain" description="Aminotransferase class V" evidence="12">
    <location>
        <begin position="32"/>
        <end position="373"/>
    </location>
</feature>
<dbReference type="AlphaFoldDB" id="A0A1H0ZCI4"/>
<evidence type="ECO:0000256" key="9">
    <source>
        <dbReference type="ARBA" id="ARBA00050776"/>
    </source>
</evidence>
<keyword evidence="4" id="KW-0808">Transferase</keyword>
<dbReference type="eggNOG" id="COG1104">
    <property type="taxonomic scope" value="Bacteria"/>
</dbReference>
<dbReference type="InterPro" id="IPR000192">
    <property type="entry name" value="Aminotrans_V_dom"/>
</dbReference>